<feature type="transmembrane region" description="Helical" evidence="8">
    <location>
        <begin position="226"/>
        <end position="243"/>
    </location>
</feature>
<evidence type="ECO:0000256" key="3">
    <source>
        <dbReference type="ARBA" id="ARBA00022475"/>
    </source>
</evidence>
<feature type="transmembrane region" description="Helical" evidence="8">
    <location>
        <begin position="250"/>
        <end position="273"/>
    </location>
</feature>
<feature type="transmembrane region" description="Helical" evidence="8">
    <location>
        <begin position="314"/>
        <end position="333"/>
    </location>
</feature>
<keyword evidence="5 8" id="KW-0812">Transmembrane</keyword>
<evidence type="ECO:0000259" key="9">
    <source>
        <dbReference type="Pfam" id="PF12832"/>
    </source>
</evidence>
<dbReference type="RefSeq" id="WP_205458648.1">
    <property type="nucleotide sequence ID" value="NZ_JAFHKK010000007.1"/>
</dbReference>
<evidence type="ECO:0000256" key="7">
    <source>
        <dbReference type="ARBA" id="ARBA00023136"/>
    </source>
</evidence>
<dbReference type="PANTHER" id="PTHR23522:SF10">
    <property type="entry name" value="3-PHENYLPROPIONIC ACID TRANSPORTER-RELATED"/>
    <property type="match status" value="1"/>
</dbReference>
<feature type="transmembrane region" description="Helical" evidence="8">
    <location>
        <begin position="191"/>
        <end position="214"/>
    </location>
</feature>
<keyword evidence="7 8" id="KW-0472">Membrane</keyword>
<name>A0ABS2WR41_9BACT</name>
<dbReference type="SUPFAM" id="SSF103473">
    <property type="entry name" value="MFS general substrate transporter"/>
    <property type="match status" value="1"/>
</dbReference>
<evidence type="ECO:0000256" key="5">
    <source>
        <dbReference type="ARBA" id="ARBA00022692"/>
    </source>
</evidence>
<evidence type="ECO:0000313" key="11">
    <source>
        <dbReference type="Proteomes" id="UP000703590"/>
    </source>
</evidence>
<keyword evidence="6 8" id="KW-1133">Transmembrane helix</keyword>
<reference evidence="10 11" key="1">
    <citation type="submission" date="2021-02" db="EMBL/GenBank/DDBJ databases">
        <title>Sulfurospirillum tamanensis sp. nov.</title>
        <authorList>
            <person name="Frolova A."/>
            <person name="Merkel A."/>
            <person name="Slobodkin A."/>
        </authorList>
    </citation>
    <scope>NUCLEOTIDE SEQUENCE [LARGE SCALE GENOMIC DNA]</scope>
    <source>
        <strain evidence="10 11">T05b</strain>
    </source>
</reference>
<keyword evidence="3" id="KW-1003">Cell membrane</keyword>
<evidence type="ECO:0000313" key="10">
    <source>
        <dbReference type="EMBL" id="MBN2964101.1"/>
    </source>
</evidence>
<dbReference type="EMBL" id="JAFHKK010000007">
    <property type="protein sequence ID" value="MBN2964101.1"/>
    <property type="molecule type" value="Genomic_DNA"/>
</dbReference>
<evidence type="ECO:0000256" key="8">
    <source>
        <dbReference type="SAM" id="Phobius"/>
    </source>
</evidence>
<feature type="transmembrane region" description="Helical" evidence="8">
    <location>
        <begin position="149"/>
        <end position="170"/>
    </location>
</feature>
<evidence type="ECO:0000256" key="2">
    <source>
        <dbReference type="ARBA" id="ARBA00022448"/>
    </source>
</evidence>
<feature type="domain" description="Major facilitator superfamily associated" evidence="9">
    <location>
        <begin position="3"/>
        <end position="337"/>
    </location>
</feature>
<feature type="transmembrane region" description="Helical" evidence="8">
    <location>
        <begin position="33"/>
        <end position="53"/>
    </location>
</feature>
<keyword evidence="4" id="KW-0997">Cell inner membrane</keyword>
<evidence type="ECO:0000256" key="6">
    <source>
        <dbReference type="ARBA" id="ARBA00022989"/>
    </source>
</evidence>
<feature type="transmembrane region" description="Helical" evidence="8">
    <location>
        <begin position="90"/>
        <end position="112"/>
    </location>
</feature>
<keyword evidence="2" id="KW-0813">Transport</keyword>
<feature type="transmembrane region" description="Helical" evidence="8">
    <location>
        <begin position="65"/>
        <end position="84"/>
    </location>
</feature>
<proteinExistence type="predicted"/>
<sequence length="360" mass="40489">MFFRISGFFYFYFSIVGVYVIFLPKILQTLGYTSAQIGLVFAIAPLTRFIVPFFFQKWFSLTQQVFYGALGLALVSALLFYVTLPHVWLFLIPNMLFGGALGLILPFIETYSLEFLGKARFGKARLFGSLGFMMVGIVLAMLLENPYMGLHFFLAGVSLMVCFGLLITLKNSHFTSPNTAHGGSINLRSQLGFWVSLFLMQVSFGAFYNFFTIYQTDYGVSLTVTSWMWAFGVICEIGLFYFQGPILQKYGLLGLVQFSTLMTALRWLILFIFPGSVVFAFISQAFHAFSFALHHTAAFSYLHSVYANRRLAAQFYYGFSFGLGGFTGALIAGWVYGPYLYLVASAIAFLGFLACRFLPR</sequence>
<feature type="transmembrane region" description="Helical" evidence="8">
    <location>
        <begin position="339"/>
        <end position="358"/>
    </location>
</feature>
<reference evidence="11" key="2">
    <citation type="submission" date="2021-02" db="EMBL/GenBank/DDBJ databases">
        <title>Sulfurospirillum tamanensis sp. nov.</title>
        <authorList>
            <person name="Merkel A.Y."/>
        </authorList>
    </citation>
    <scope>NUCLEOTIDE SEQUENCE [LARGE SCALE GENOMIC DNA]</scope>
    <source>
        <strain evidence="11">T05b</strain>
    </source>
</reference>
<reference evidence="10 11" key="3">
    <citation type="submission" date="2021-02" db="EMBL/GenBank/DDBJ databases">
        <authorList>
            <person name="Merkel A.Y."/>
        </authorList>
    </citation>
    <scope>NUCLEOTIDE SEQUENCE [LARGE SCALE GENOMIC DNA]</scope>
    <source>
        <strain evidence="10 11">T05b</strain>
    </source>
</reference>
<evidence type="ECO:0000256" key="1">
    <source>
        <dbReference type="ARBA" id="ARBA00004429"/>
    </source>
</evidence>
<protein>
    <submittedName>
        <fullName evidence="10">MFS transporter</fullName>
    </submittedName>
</protein>
<dbReference type="Pfam" id="PF12832">
    <property type="entry name" value="MFS_1_like"/>
    <property type="match status" value="1"/>
</dbReference>
<organism evidence="10 11">
    <name type="scientific">Sulfurospirillum tamanense</name>
    <dbReference type="NCBI Taxonomy" id="2813362"/>
    <lineage>
        <taxon>Bacteria</taxon>
        <taxon>Pseudomonadati</taxon>
        <taxon>Campylobacterota</taxon>
        <taxon>Epsilonproteobacteria</taxon>
        <taxon>Campylobacterales</taxon>
        <taxon>Sulfurospirillaceae</taxon>
        <taxon>Sulfurospirillum</taxon>
    </lineage>
</organism>
<evidence type="ECO:0000256" key="4">
    <source>
        <dbReference type="ARBA" id="ARBA00022519"/>
    </source>
</evidence>
<dbReference type="InterPro" id="IPR026032">
    <property type="entry name" value="HcaT-like"/>
</dbReference>
<keyword evidence="11" id="KW-1185">Reference proteome</keyword>
<dbReference type="InterPro" id="IPR024989">
    <property type="entry name" value="MFS_assoc_dom"/>
</dbReference>
<dbReference type="Proteomes" id="UP000703590">
    <property type="component" value="Unassembled WGS sequence"/>
</dbReference>
<dbReference type="PIRSF" id="PIRSF004925">
    <property type="entry name" value="HcaT"/>
    <property type="match status" value="1"/>
</dbReference>
<feature type="transmembrane region" description="Helical" evidence="8">
    <location>
        <begin position="7"/>
        <end position="27"/>
    </location>
</feature>
<dbReference type="PANTHER" id="PTHR23522">
    <property type="entry name" value="BLL5896 PROTEIN"/>
    <property type="match status" value="1"/>
</dbReference>
<gene>
    <name evidence="10" type="ORF">JWV37_04865</name>
</gene>
<dbReference type="Gene3D" id="1.20.1250.20">
    <property type="entry name" value="MFS general substrate transporter like domains"/>
    <property type="match status" value="2"/>
</dbReference>
<feature type="transmembrane region" description="Helical" evidence="8">
    <location>
        <begin position="124"/>
        <end position="143"/>
    </location>
</feature>
<comment type="caution">
    <text evidence="10">The sequence shown here is derived from an EMBL/GenBank/DDBJ whole genome shotgun (WGS) entry which is preliminary data.</text>
</comment>
<accession>A0ABS2WR41</accession>
<comment type="subcellular location">
    <subcellularLocation>
        <location evidence="1">Cell inner membrane</location>
        <topology evidence="1">Multi-pass membrane protein</topology>
    </subcellularLocation>
</comment>
<dbReference type="InterPro" id="IPR036259">
    <property type="entry name" value="MFS_trans_sf"/>
</dbReference>